<protein>
    <submittedName>
        <fullName evidence="2">Uncharacterized protein</fullName>
    </submittedName>
</protein>
<dbReference type="RefSeq" id="XP_022579970.1">
    <property type="nucleotide sequence ID" value="XM_022723437.1"/>
</dbReference>
<organism evidence="2 3">
    <name type="scientific">Penicilliopsis zonata CBS 506.65</name>
    <dbReference type="NCBI Taxonomy" id="1073090"/>
    <lineage>
        <taxon>Eukaryota</taxon>
        <taxon>Fungi</taxon>
        <taxon>Dikarya</taxon>
        <taxon>Ascomycota</taxon>
        <taxon>Pezizomycotina</taxon>
        <taxon>Eurotiomycetes</taxon>
        <taxon>Eurotiomycetidae</taxon>
        <taxon>Eurotiales</taxon>
        <taxon>Aspergillaceae</taxon>
        <taxon>Penicilliopsis</taxon>
    </lineage>
</organism>
<reference evidence="3" key="1">
    <citation type="journal article" date="2017" name="Genome Biol.">
        <title>Comparative genomics reveals high biological diversity and specific adaptations in the industrially and medically important fungal genus Aspergillus.</title>
        <authorList>
            <person name="de Vries R.P."/>
            <person name="Riley R."/>
            <person name="Wiebenga A."/>
            <person name="Aguilar-Osorio G."/>
            <person name="Amillis S."/>
            <person name="Uchima C.A."/>
            <person name="Anderluh G."/>
            <person name="Asadollahi M."/>
            <person name="Askin M."/>
            <person name="Barry K."/>
            <person name="Battaglia E."/>
            <person name="Bayram O."/>
            <person name="Benocci T."/>
            <person name="Braus-Stromeyer S.A."/>
            <person name="Caldana C."/>
            <person name="Canovas D."/>
            <person name="Cerqueira G.C."/>
            <person name="Chen F."/>
            <person name="Chen W."/>
            <person name="Choi C."/>
            <person name="Clum A."/>
            <person name="Dos Santos R.A."/>
            <person name="Damasio A.R."/>
            <person name="Diallinas G."/>
            <person name="Emri T."/>
            <person name="Fekete E."/>
            <person name="Flipphi M."/>
            <person name="Freyberg S."/>
            <person name="Gallo A."/>
            <person name="Gournas C."/>
            <person name="Habgood R."/>
            <person name="Hainaut M."/>
            <person name="Harispe M.L."/>
            <person name="Henrissat B."/>
            <person name="Hilden K.S."/>
            <person name="Hope R."/>
            <person name="Hossain A."/>
            <person name="Karabika E."/>
            <person name="Karaffa L."/>
            <person name="Karanyi Z."/>
            <person name="Krasevec N."/>
            <person name="Kuo A."/>
            <person name="Kusch H."/>
            <person name="LaButti K."/>
            <person name="Lagendijk E.L."/>
            <person name="Lapidus A."/>
            <person name="Levasseur A."/>
            <person name="Lindquist E."/>
            <person name="Lipzen A."/>
            <person name="Logrieco A.F."/>
            <person name="MacCabe A."/>
            <person name="Maekelae M.R."/>
            <person name="Malavazi I."/>
            <person name="Melin P."/>
            <person name="Meyer V."/>
            <person name="Mielnichuk N."/>
            <person name="Miskei M."/>
            <person name="Molnar A.P."/>
            <person name="Mule G."/>
            <person name="Ngan C.Y."/>
            <person name="Orejas M."/>
            <person name="Orosz E."/>
            <person name="Ouedraogo J.P."/>
            <person name="Overkamp K.M."/>
            <person name="Park H.-S."/>
            <person name="Perrone G."/>
            <person name="Piumi F."/>
            <person name="Punt P.J."/>
            <person name="Ram A.F."/>
            <person name="Ramon A."/>
            <person name="Rauscher S."/>
            <person name="Record E."/>
            <person name="Riano-Pachon D.M."/>
            <person name="Robert V."/>
            <person name="Roehrig J."/>
            <person name="Ruller R."/>
            <person name="Salamov A."/>
            <person name="Salih N.S."/>
            <person name="Samson R.A."/>
            <person name="Sandor E."/>
            <person name="Sanguinetti M."/>
            <person name="Schuetze T."/>
            <person name="Sepcic K."/>
            <person name="Shelest E."/>
            <person name="Sherlock G."/>
            <person name="Sophianopoulou V."/>
            <person name="Squina F.M."/>
            <person name="Sun H."/>
            <person name="Susca A."/>
            <person name="Todd R.B."/>
            <person name="Tsang A."/>
            <person name="Unkles S.E."/>
            <person name="van de Wiele N."/>
            <person name="van Rossen-Uffink D."/>
            <person name="Oliveira J.V."/>
            <person name="Vesth T.C."/>
            <person name="Visser J."/>
            <person name="Yu J.-H."/>
            <person name="Zhou M."/>
            <person name="Andersen M.R."/>
            <person name="Archer D.B."/>
            <person name="Baker S.E."/>
            <person name="Benoit I."/>
            <person name="Brakhage A.A."/>
            <person name="Braus G.H."/>
            <person name="Fischer R."/>
            <person name="Frisvad J.C."/>
            <person name="Goldman G.H."/>
            <person name="Houbraken J."/>
            <person name="Oakley B."/>
            <person name="Pocsi I."/>
            <person name="Scazzocchio C."/>
            <person name="Seiboth B."/>
            <person name="vanKuyk P.A."/>
            <person name="Wortman J."/>
            <person name="Dyer P.S."/>
            <person name="Grigoriev I.V."/>
        </authorList>
    </citation>
    <scope>NUCLEOTIDE SEQUENCE [LARGE SCALE GENOMIC DNA]</scope>
    <source>
        <strain evidence="3">CBS 506.65</strain>
    </source>
</reference>
<dbReference type="VEuPathDB" id="FungiDB:ASPZODRAFT_134113"/>
<keyword evidence="3" id="KW-1185">Reference proteome</keyword>
<dbReference type="AlphaFoldDB" id="A0A1L9SE14"/>
<evidence type="ECO:0000256" key="1">
    <source>
        <dbReference type="SAM" id="MobiDB-lite"/>
    </source>
</evidence>
<feature type="compositionally biased region" description="Polar residues" evidence="1">
    <location>
        <begin position="31"/>
        <end position="54"/>
    </location>
</feature>
<gene>
    <name evidence="2" type="ORF">ASPZODRAFT_134113</name>
</gene>
<sequence length="169" mass="18430">MQALNDLLPPKRDLPFVKPTLKKPTPAAEQPKQTHPARQSSIQPDTRANIQSRGMQRGKTSAADPEGSGSLLALQPPPLTPVSTVPENQPRGSPFISRGTMKTSIGRDTTTPTTIARPTPADFSSYLSLPDAERAASVESWICQQLEDDAFIQLCRDVEGVWQRIAFGR</sequence>
<name>A0A1L9SE14_9EURO</name>
<dbReference type="STRING" id="1073090.A0A1L9SE14"/>
<dbReference type="EMBL" id="KV878345">
    <property type="protein sequence ID" value="OJJ45460.1"/>
    <property type="molecule type" value="Genomic_DNA"/>
</dbReference>
<evidence type="ECO:0000313" key="3">
    <source>
        <dbReference type="Proteomes" id="UP000184188"/>
    </source>
</evidence>
<evidence type="ECO:0000313" key="2">
    <source>
        <dbReference type="EMBL" id="OJJ45460.1"/>
    </source>
</evidence>
<feature type="compositionally biased region" description="Low complexity" evidence="1">
    <location>
        <begin position="107"/>
        <end position="122"/>
    </location>
</feature>
<accession>A0A1L9SE14</accession>
<dbReference type="Proteomes" id="UP000184188">
    <property type="component" value="Unassembled WGS sequence"/>
</dbReference>
<dbReference type="OrthoDB" id="5360255at2759"/>
<feature type="compositionally biased region" description="Polar residues" evidence="1">
    <location>
        <begin position="81"/>
        <end position="91"/>
    </location>
</feature>
<dbReference type="GeneID" id="34609902"/>
<proteinExistence type="predicted"/>
<feature type="region of interest" description="Disordered" evidence="1">
    <location>
        <begin position="1"/>
        <end position="122"/>
    </location>
</feature>